<evidence type="ECO:0000256" key="1">
    <source>
        <dbReference type="ARBA" id="ARBA00010980"/>
    </source>
</evidence>
<organism evidence="4 5">
    <name type="scientific">Gossypium harknessii</name>
    <dbReference type="NCBI Taxonomy" id="34285"/>
    <lineage>
        <taxon>Eukaryota</taxon>
        <taxon>Viridiplantae</taxon>
        <taxon>Streptophyta</taxon>
        <taxon>Embryophyta</taxon>
        <taxon>Tracheophyta</taxon>
        <taxon>Spermatophyta</taxon>
        <taxon>Magnoliopsida</taxon>
        <taxon>eudicotyledons</taxon>
        <taxon>Gunneridae</taxon>
        <taxon>Pentapetalae</taxon>
        <taxon>rosids</taxon>
        <taxon>malvids</taxon>
        <taxon>Malvales</taxon>
        <taxon>Malvaceae</taxon>
        <taxon>Malvoideae</taxon>
        <taxon>Gossypium</taxon>
    </lineage>
</organism>
<sequence length="126" mass="13936">MDMVLVTQYFDTMKEIGAASKSSAVFIPHGPGAVRDVATQIREGLLQAAHQRQLPKMKVVKIILALGLIVIANSGIVMANIAHFDEVWAKRAQRAKQIAEKAYDPNPHHVANHLNHKTHQAHKAHK</sequence>
<name>A0A7J9IB34_9ROSI</name>
<feature type="transmembrane region" description="Helical" evidence="2">
    <location>
        <begin position="62"/>
        <end position="82"/>
    </location>
</feature>
<comment type="similarity">
    <text evidence="1">Belongs to the polysaccharide lyase 1 family.</text>
</comment>
<dbReference type="Proteomes" id="UP000593560">
    <property type="component" value="Unassembled WGS sequence"/>
</dbReference>
<dbReference type="EMBL" id="JABFAD010329059">
    <property type="protein sequence ID" value="MBA0819329.1"/>
    <property type="molecule type" value="Genomic_DNA"/>
</dbReference>
<dbReference type="InterPro" id="IPR050710">
    <property type="entry name" value="Band7/mec-2_domain"/>
</dbReference>
<dbReference type="PANTHER" id="PTHR43327:SF36">
    <property type="entry name" value="HYPERSENSITIVE-INDUCED RESPONSE PROTEIN 1"/>
    <property type="match status" value="1"/>
</dbReference>
<dbReference type="Pfam" id="PF04431">
    <property type="entry name" value="Pec_lyase_N"/>
    <property type="match status" value="1"/>
</dbReference>
<reference evidence="4 5" key="1">
    <citation type="journal article" date="2019" name="Genome Biol. Evol.">
        <title>Insights into the evolution of the New World diploid cottons (Gossypium, subgenus Houzingenia) based on genome sequencing.</title>
        <authorList>
            <person name="Grover C.E."/>
            <person name="Arick M.A. 2nd"/>
            <person name="Thrash A."/>
            <person name="Conover J.L."/>
            <person name="Sanders W.S."/>
            <person name="Peterson D.G."/>
            <person name="Frelichowski J.E."/>
            <person name="Scheffler J.A."/>
            <person name="Scheffler B.E."/>
            <person name="Wendel J.F."/>
        </authorList>
    </citation>
    <scope>NUCLEOTIDE SEQUENCE [LARGE SCALE GENOMIC DNA]</scope>
    <source>
        <strain evidence="4">0</strain>
        <tissue evidence="4">Leaf</tissue>
    </source>
</reference>
<keyword evidence="5" id="KW-1185">Reference proteome</keyword>
<gene>
    <name evidence="4" type="ORF">Gohar_028445</name>
</gene>
<keyword evidence="2" id="KW-0472">Membrane</keyword>
<accession>A0A7J9IB34</accession>
<evidence type="ECO:0000313" key="4">
    <source>
        <dbReference type="EMBL" id="MBA0819329.1"/>
    </source>
</evidence>
<feature type="domain" description="Pectate lyase N-terminal" evidence="3">
    <location>
        <begin position="80"/>
        <end position="123"/>
    </location>
</feature>
<protein>
    <recommendedName>
        <fullName evidence="3">Pectate lyase N-terminal domain-containing protein</fullName>
    </recommendedName>
</protein>
<dbReference type="OrthoDB" id="964796at2759"/>
<dbReference type="AlphaFoldDB" id="A0A7J9IB34"/>
<evidence type="ECO:0000256" key="2">
    <source>
        <dbReference type="SAM" id="Phobius"/>
    </source>
</evidence>
<comment type="caution">
    <text evidence="4">The sequence shown here is derived from an EMBL/GenBank/DDBJ whole genome shotgun (WGS) entry which is preliminary data.</text>
</comment>
<evidence type="ECO:0000259" key="3">
    <source>
        <dbReference type="Pfam" id="PF04431"/>
    </source>
</evidence>
<dbReference type="PANTHER" id="PTHR43327">
    <property type="entry name" value="STOMATIN-LIKE PROTEIN 2, MITOCHONDRIAL"/>
    <property type="match status" value="1"/>
</dbReference>
<dbReference type="GO" id="GO:0030570">
    <property type="term" value="F:pectate lyase activity"/>
    <property type="evidence" value="ECO:0007669"/>
    <property type="project" value="InterPro"/>
</dbReference>
<evidence type="ECO:0000313" key="5">
    <source>
        <dbReference type="Proteomes" id="UP000593560"/>
    </source>
</evidence>
<proteinExistence type="inferred from homology"/>
<dbReference type="InterPro" id="IPR007524">
    <property type="entry name" value="Pec_lyase_N"/>
</dbReference>
<keyword evidence="2" id="KW-1133">Transmembrane helix</keyword>
<keyword evidence="2" id="KW-0812">Transmembrane</keyword>